<name>A0ABT8FJK0_9ACTN</name>
<dbReference type="EMBL" id="JAUHJQ010000008">
    <property type="protein sequence ID" value="MDN4174699.1"/>
    <property type="molecule type" value="Genomic_DNA"/>
</dbReference>
<dbReference type="Proteomes" id="UP001168620">
    <property type="component" value="Unassembled WGS sequence"/>
</dbReference>
<protein>
    <submittedName>
        <fullName evidence="1">Uncharacterized protein</fullName>
    </submittedName>
</protein>
<gene>
    <name evidence="1" type="ORF">QWY28_17185</name>
</gene>
<reference evidence="1" key="1">
    <citation type="submission" date="2023-06" db="EMBL/GenBank/DDBJ databases">
        <title>Draft genome sequence of Nocardioides sp. SOB77.</title>
        <authorList>
            <person name="Zhang G."/>
        </authorList>
    </citation>
    <scope>NUCLEOTIDE SEQUENCE</scope>
    <source>
        <strain evidence="1">SOB77</strain>
    </source>
</reference>
<keyword evidence="2" id="KW-1185">Reference proteome</keyword>
<evidence type="ECO:0000313" key="2">
    <source>
        <dbReference type="Proteomes" id="UP001168620"/>
    </source>
</evidence>
<organism evidence="1 2">
    <name type="scientific">Nocardioides oceani</name>
    <dbReference type="NCBI Taxonomy" id="3058369"/>
    <lineage>
        <taxon>Bacteria</taxon>
        <taxon>Bacillati</taxon>
        <taxon>Actinomycetota</taxon>
        <taxon>Actinomycetes</taxon>
        <taxon>Propionibacteriales</taxon>
        <taxon>Nocardioidaceae</taxon>
        <taxon>Nocardioides</taxon>
    </lineage>
</organism>
<comment type="caution">
    <text evidence="1">The sequence shown here is derived from an EMBL/GenBank/DDBJ whole genome shotgun (WGS) entry which is preliminary data.</text>
</comment>
<evidence type="ECO:0000313" key="1">
    <source>
        <dbReference type="EMBL" id="MDN4174699.1"/>
    </source>
</evidence>
<accession>A0ABT8FJK0</accession>
<sequence>MNVGQLRAQLAEHPDYRPVRFAFTPRVQVDLSTAADDGLSRFVDVPIVLAGGDDVYDALDVGHVELGGPLGVPTVDLHADDDQDDLVPQIDIFWWDAQRDDYISDLVSAAVAPAPLGQDLLDYLRGTADQLRPAHPGIANLLTDLAAAVRNTQHRLALAAGPTDTDSEDDE</sequence>
<proteinExistence type="predicted"/>
<dbReference type="RefSeq" id="WP_300953794.1">
    <property type="nucleotide sequence ID" value="NZ_JAUHJQ010000008.1"/>
</dbReference>